<name>A0A6J4UET2_9BACT</name>
<evidence type="ECO:0000256" key="1">
    <source>
        <dbReference type="SAM" id="MobiDB-lite"/>
    </source>
</evidence>
<dbReference type="AlphaFoldDB" id="A0A6J4UET2"/>
<dbReference type="EMBL" id="CADCWL010000012">
    <property type="protein sequence ID" value="CAA9545608.1"/>
    <property type="molecule type" value="Genomic_DNA"/>
</dbReference>
<reference evidence="2" key="1">
    <citation type="submission" date="2020-02" db="EMBL/GenBank/DDBJ databases">
        <authorList>
            <person name="Meier V. D."/>
        </authorList>
    </citation>
    <scope>NUCLEOTIDE SEQUENCE</scope>
    <source>
        <strain evidence="2">AVDCRST_MAG19</strain>
    </source>
</reference>
<protein>
    <submittedName>
        <fullName evidence="2">Uncharacterized protein</fullName>
    </submittedName>
</protein>
<feature type="non-terminal residue" evidence="2">
    <location>
        <position position="1"/>
    </location>
</feature>
<gene>
    <name evidence="2" type="ORF">AVDCRST_MAG19-207</name>
</gene>
<accession>A0A6J4UET2</accession>
<sequence>VPVPDLRHPASSSPRWPARSRPEDPAPRRYRARARRL</sequence>
<proteinExistence type="predicted"/>
<feature type="compositionally biased region" description="Basic residues" evidence="1">
    <location>
        <begin position="28"/>
        <end position="37"/>
    </location>
</feature>
<evidence type="ECO:0000313" key="2">
    <source>
        <dbReference type="EMBL" id="CAA9545608.1"/>
    </source>
</evidence>
<organism evidence="2">
    <name type="scientific">uncultured Thermomicrobiales bacterium</name>
    <dbReference type="NCBI Taxonomy" id="1645740"/>
    <lineage>
        <taxon>Bacteria</taxon>
        <taxon>Pseudomonadati</taxon>
        <taxon>Thermomicrobiota</taxon>
        <taxon>Thermomicrobia</taxon>
        <taxon>Thermomicrobiales</taxon>
        <taxon>environmental samples</taxon>
    </lineage>
</organism>
<feature type="non-terminal residue" evidence="2">
    <location>
        <position position="37"/>
    </location>
</feature>
<feature type="region of interest" description="Disordered" evidence="1">
    <location>
        <begin position="1"/>
        <end position="37"/>
    </location>
</feature>
<feature type="compositionally biased region" description="Low complexity" evidence="1">
    <location>
        <begin position="9"/>
        <end position="19"/>
    </location>
</feature>